<dbReference type="AlphaFoldDB" id="A0A9W8NKK3"/>
<reference evidence="2" key="1">
    <citation type="submission" date="2022-07" db="EMBL/GenBank/DDBJ databases">
        <title>Genome Sequence of Xylaria arbuscula.</title>
        <authorList>
            <person name="Buettner E."/>
        </authorList>
    </citation>
    <scope>NUCLEOTIDE SEQUENCE</scope>
    <source>
        <strain evidence="2">VT107</strain>
    </source>
</reference>
<evidence type="ECO:0000256" key="1">
    <source>
        <dbReference type="SAM" id="MobiDB-lite"/>
    </source>
</evidence>
<evidence type="ECO:0000313" key="3">
    <source>
        <dbReference type="Proteomes" id="UP001148614"/>
    </source>
</evidence>
<comment type="caution">
    <text evidence="2">The sequence shown here is derived from an EMBL/GenBank/DDBJ whole genome shotgun (WGS) entry which is preliminary data.</text>
</comment>
<gene>
    <name evidence="2" type="ORF">NPX13_g1710</name>
</gene>
<dbReference type="EMBL" id="JANPWZ010000162">
    <property type="protein sequence ID" value="KAJ3578853.1"/>
    <property type="molecule type" value="Genomic_DNA"/>
</dbReference>
<feature type="compositionally biased region" description="Polar residues" evidence="1">
    <location>
        <begin position="23"/>
        <end position="35"/>
    </location>
</feature>
<name>A0A9W8NKK3_9PEZI</name>
<keyword evidence="3" id="KW-1185">Reference proteome</keyword>
<proteinExistence type="predicted"/>
<feature type="region of interest" description="Disordered" evidence="1">
    <location>
        <begin position="23"/>
        <end position="98"/>
    </location>
</feature>
<organism evidence="2 3">
    <name type="scientific">Xylaria arbuscula</name>
    <dbReference type="NCBI Taxonomy" id="114810"/>
    <lineage>
        <taxon>Eukaryota</taxon>
        <taxon>Fungi</taxon>
        <taxon>Dikarya</taxon>
        <taxon>Ascomycota</taxon>
        <taxon>Pezizomycotina</taxon>
        <taxon>Sordariomycetes</taxon>
        <taxon>Xylariomycetidae</taxon>
        <taxon>Xylariales</taxon>
        <taxon>Xylariaceae</taxon>
        <taxon>Xylaria</taxon>
    </lineage>
</organism>
<sequence length="98" mass="10621">MLAVNRVYEGKMGLHALEIRPSSVPSAVRTNPSGSDRTESSGHRLASSSTSGSAWRKKKNKQDKNLAAVGSQFWGVQDNDHGYDSQLSFDDDGAPRSK</sequence>
<dbReference type="Proteomes" id="UP001148614">
    <property type="component" value="Unassembled WGS sequence"/>
</dbReference>
<evidence type="ECO:0000313" key="2">
    <source>
        <dbReference type="EMBL" id="KAJ3578853.1"/>
    </source>
</evidence>
<accession>A0A9W8NKK3</accession>
<protein>
    <submittedName>
        <fullName evidence="2">Uncharacterized protein</fullName>
    </submittedName>
</protein>